<dbReference type="VEuPathDB" id="AmoebaDB:NAEGRDRAFT_75159"/>
<evidence type="ECO:0000313" key="1">
    <source>
        <dbReference type="EMBL" id="EFC37158.1"/>
    </source>
</evidence>
<sequence length="214" mass="24384">MPHDPTRLQHLIKNYYKSDLEKIHKNYERICDRYNLEKKDFLNDVSLYNHCDLLSVSNIYSTIRNESLKIIPVDYVETFKKRKRNQNTTTLGEDSDETEAKSAKTSSDKTCAHCGGSEFIFVCNGNSDGMYLEFPNGRTVSGQTPQLTALTDGDGVSLHVCVGCGMVHGFNSTQLKRDLERYEFALEDMNEADQDELLFEEDDNNNSKNKLSPC</sequence>
<dbReference type="AlphaFoldDB" id="D2W1B8"/>
<accession>D2W1B8</accession>
<organism evidence="2">
    <name type="scientific">Naegleria gruberi</name>
    <name type="common">Amoeba</name>
    <dbReference type="NCBI Taxonomy" id="5762"/>
    <lineage>
        <taxon>Eukaryota</taxon>
        <taxon>Discoba</taxon>
        <taxon>Heterolobosea</taxon>
        <taxon>Tetramitia</taxon>
        <taxon>Eutetramitia</taxon>
        <taxon>Vahlkampfiidae</taxon>
        <taxon>Naegleria</taxon>
    </lineage>
</organism>
<dbReference type="EMBL" id="GG738921">
    <property type="protein sequence ID" value="EFC37158.1"/>
    <property type="molecule type" value="Genomic_DNA"/>
</dbReference>
<dbReference type="KEGG" id="ngr:NAEGRDRAFT_75159"/>
<dbReference type="GeneID" id="8856844"/>
<evidence type="ECO:0000313" key="2">
    <source>
        <dbReference type="Proteomes" id="UP000006671"/>
    </source>
</evidence>
<proteinExistence type="predicted"/>
<gene>
    <name evidence="1" type="ORF">NAEGRDRAFT_75159</name>
</gene>
<dbReference type="RefSeq" id="XP_002669902.1">
    <property type="nucleotide sequence ID" value="XM_002669856.1"/>
</dbReference>
<keyword evidence="2" id="KW-1185">Reference proteome</keyword>
<protein>
    <submittedName>
        <fullName evidence="1">Predicted protein</fullName>
    </submittedName>
</protein>
<dbReference type="InParanoid" id="D2W1B8"/>
<reference evidence="1 2" key="1">
    <citation type="journal article" date="2010" name="Cell">
        <title>The genome of Naegleria gruberi illuminates early eukaryotic versatility.</title>
        <authorList>
            <person name="Fritz-Laylin L.K."/>
            <person name="Prochnik S.E."/>
            <person name="Ginger M.L."/>
            <person name="Dacks J.B."/>
            <person name="Carpenter M.L."/>
            <person name="Field M.C."/>
            <person name="Kuo A."/>
            <person name="Paredez A."/>
            <person name="Chapman J."/>
            <person name="Pham J."/>
            <person name="Shu S."/>
            <person name="Neupane R."/>
            <person name="Cipriano M."/>
            <person name="Mancuso J."/>
            <person name="Tu H."/>
            <person name="Salamov A."/>
            <person name="Lindquist E."/>
            <person name="Shapiro H."/>
            <person name="Lucas S."/>
            <person name="Grigoriev I.V."/>
            <person name="Cande W.Z."/>
            <person name="Fulton C."/>
            <person name="Rokhsar D.S."/>
            <person name="Dawson S.C."/>
        </authorList>
    </citation>
    <scope>NUCLEOTIDE SEQUENCE [LARGE SCALE GENOMIC DNA]</scope>
    <source>
        <strain evidence="1 2">NEG-M</strain>
    </source>
</reference>
<dbReference type="Proteomes" id="UP000006671">
    <property type="component" value="Unassembled WGS sequence"/>
</dbReference>
<name>D2W1B8_NAEGR</name>